<dbReference type="EMBL" id="JAENII010000012">
    <property type="protein sequence ID" value="MBK1828230.1"/>
    <property type="molecule type" value="Genomic_DNA"/>
</dbReference>
<dbReference type="Proteomes" id="UP000658278">
    <property type="component" value="Unassembled WGS sequence"/>
</dbReference>
<evidence type="ECO:0000313" key="2">
    <source>
        <dbReference type="EMBL" id="MBK1828230.1"/>
    </source>
</evidence>
<evidence type="ECO:0000313" key="3">
    <source>
        <dbReference type="Proteomes" id="UP000658278"/>
    </source>
</evidence>
<evidence type="ECO:0008006" key="4">
    <source>
        <dbReference type="Google" id="ProtNLM"/>
    </source>
</evidence>
<keyword evidence="3" id="KW-1185">Reference proteome</keyword>
<protein>
    <recommendedName>
        <fullName evidence="4">Secreted protein</fullName>
    </recommendedName>
</protein>
<dbReference type="PROSITE" id="PS51257">
    <property type="entry name" value="PROKAR_LIPOPROTEIN"/>
    <property type="match status" value="1"/>
</dbReference>
<organism evidence="2 3">
    <name type="scientific">Haloferula rosea</name>
    <dbReference type="NCBI Taxonomy" id="490093"/>
    <lineage>
        <taxon>Bacteria</taxon>
        <taxon>Pseudomonadati</taxon>
        <taxon>Verrucomicrobiota</taxon>
        <taxon>Verrucomicrobiia</taxon>
        <taxon>Verrucomicrobiales</taxon>
        <taxon>Verrucomicrobiaceae</taxon>
        <taxon>Haloferula</taxon>
    </lineage>
</organism>
<feature type="chain" id="PRO_5037711810" description="Secreted protein" evidence="1">
    <location>
        <begin position="24"/>
        <end position="98"/>
    </location>
</feature>
<comment type="caution">
    <text evidence="2">The sequence shown here is derived from an EMBL/GenBank/DDBJ whole genome shotgun (WGS) entry which is preliminary data.</text>
</comment>
<reference evidence="2" key="1">
    <citation type="submission" date="2021-01" db="EMBL/GenBank/DDBJ databases">
        <title>Modified the classification status of verrucomicrobia.</title>
        <authorList>
            <person name="Feng X."/>
        </authorList>
    </citation>
    <scope>NUCLEOTIDE SEQUENCE</scope>
    <source>
        <strain evidence="2">KCTC 22201</strain>
    </source>
</reference>
<sequence>MKALVLVALAGVTACLSSCSTGARSLQSLTRSGEVASRSISNLDDAAIRSQGTLLRTGDTAARSYNNYERARANAPRTAARTAGTVSRLLDSIGRSFR</sequence>
<keyword evidence="1" id="KW-0732">Signal</keyword>
<proteinExistence type="predicted"/>
<dbReference type="AlphaFoldDB" id="A0A934VH33"/>
<dbReference type="RefSeq" id="WP_200281234.1">
    <property type="nucleotide sequence ID" value="NZ_JAENII010000012.1"/>
</dbReference>
<accession>A0A934VH33</accession>
<gene>
    <name evidence="2" type="ORF">JIN81_14445</name>
</gene>
<feature type="signal peptide" evidence="1">
    <location>
        <begin position="1"/>
        <end position="23"/>
    </location>
</feature>
<name>A0A934VH33_9BACT</name>
<evidence type="ECO:0000256" key="1">
    <source>
        <dbReference type="SAM" id="SignalP"/>
    </source>
</evidence>